<reference evidence="2" key="1">
    <citation type="submission" date="2019-09" db="EMBL/GenBank/DDBJ databases">
        <title>Characterisation of the sponge microbiome using genome-centric metagenomics.</title>
        <authorList>
            <person name="Engelberts J.P."/>
            <person name="Robbins S.J."/>
            <person name="De Goeij J.M."/>
            <person name="Aranda M."/>
            <person name="Bell S.C."/>
            <person name="Webster N.S."/>
        </authorList>
    </citation>
    <scope>NUCLEOTIDE SEQUENCE</scope>
    <source>
        <strain evidence="2">SB0661_bin_32</strain>
    </source>
</reference>
<gene>
    <name evidence="2" type="ORF">F4X14_14645</name>
</gene>
<proteinExistence type="predicted"/>
<dbReference type="Pfam" id="PF01738">
    <property type="entry name" value="DLH"/>
    <property type="match status" value="1"/>
</dbReference>
<comment type="caution">
    <text evidence="2">The sequence shown here is derived from an EMBL/GenBank/DDBJ whole genome shotgun (WGS) entry which is preliminary data.</text>
</comment>
<dbReference type="PANTHER" id="PTHR47381">
    <property type="entry name" value="ALPHA/BETA-HYDROLASES SUPERFAMILY PROTEIN"/>
    <property type="match status" value="1"/>
</dbReference>
<evidence type="ECO:0000259" key="1">
    <source>
        <dbReference type="Pfam" id="PF01738"/>
    </source>
</evidence>
<feature type="domain" description="Dienelactone hydrolase" evidence="1">
    <location>
        <begin position="175"/>
        <end position="274"/>
    </location>
</feature>
<dbReference type="Gene3D" id="3.40.50.1820">
    <property type="entry name" value="alpha/beta hydrolase"/>
    <property type="match status" value="1"/>
</dbReference>
<dbReference type="PANTHER" id="PTHR47381:SF3">
    <property type="entry name" value="ALPHA_BETA-HYDROLASES SUPERFAMILY PROTEIN"/>
    <property type="match status" value="1"/>
</dbReference>
<dbReference type="InterPro" id="IPR029058">
    <property type="entry name" value="AB_hydrolase_fold"/>
</dbReference>
<dbReference type="InterPro" id="IPR002925">
    <property type="entry name" value="Dienelactn_hydro"/>
</dbReference>
<dbReference type="AlphaFoldDB" id="A0A6B1D9I4"/>
<dbReference type="EMBL" id="VXMH01000076">
    <property type="protein sequence ID" value="MYC96199.1"/>
    <property type="molecule type" value="Genomic_DNA"/>
</dbReference>
<protein>
    <recommendedName>
        <fullName evidence="1">Dienelactone hydrolase domain-containing protein</fullName>
    </recommendedName>
</protein>
<accession>A0A6B1D9I4</accession>
<organism evidence="2">
    <name type="scientific">Caldilineaceae bacterium SB0661_bin_32</name>
    <dbReference type="NCBI Taxonomy" id="2605255"/>
    <lineage>
        <taxon>Bacteria</taxon>
        <taxon>Bacillati</taxon>
        <taxon>Chloroflexota</taxon>
        <taxon>Caldilineae</taxon>
        <taxon>Caldilineales</taxon>
        <taxon>Caldilineaceae</taxon>
    </lineage>
</organism>
<evidence type="ECO:0000313" key="2">
    <source>
        <dbReference type="EMBL" id="MYC96199.1"/>
    </source>
</evidence>
<sequence>MTSFEAFSAQIRAIPANFPCYKVRRENAPKPACKEKTMARRNFSMQAYWEDQVENFTPKLHFDGQTKDWESWRQTAHTKYMELLGSFPDPVPLEAEVESSVEDEGLIRERVVFNSEPFMSVPCQVLRPESMPADGTNAAILCSHGHGPFGKDPVAGIRSSDEMSANIEVHNYDYGFQMAKAGFLTISPDLRGFGERRDGRNPFPGRDPCNVNYIRGTMLDRWPLTLNIWDMKCCIDYLETRSEVDPKRIGMMGLSQGGTMTTFAAAAEPRIAAADIMGYVNPWKGFAFERVNFCGSQIVPGIHAWFDTDDIAGLIAPRPLMLDMGMYDDCFFIHDMLKGYEGVKRIYEAAGAADRLWKLVHPSGHGWGGVEGTAEFFGTYL</sequence>
<name>A0A6B1D9I4_9CHLR</name>
<dbReference type="SUPFAM" id="SSF53474">
    <property type="entry name" value="alpha/beta-Hydrolases"/>
    <property type="match status" value="1"/>
</dbReference>